<evidence type="ECO:0000256" key="2">
    <source>
        <dbReference type="SAM" id="Phobius"/>
    </source>
</evidence>
<organism evidence="3 4">
    <name type="scientific">Clostridium beijerinckii</name>
    <name type="common">Clostridium MP</name>
    <dbReference type="NCBI Taxonomy" id="1520"/>
    <lineage>
        <taxon>Bacteria</taxon>
        <taxon>Bacillati</taxon>
        <taxon>Bacillota</taxon>
        <taxon>Clostridia</taxon>
        <taxon>Eubacteriales</taxon>
        <taxon>Clostridiaceae</taxon>
        <taxon>Clostridium</taxon>
    </lineage>
</organism>
<feature type="transmembrane region" description="Helical" evidence="2">
    <location>
        <begin position="29"/>
        <end position="50"/>
    </location>
</feature>
<keyword evidence="1" id="KW-0488">Methylation</keyword>
<dbReference type="PRINTS" id="PR00813">
    <property type="entry name" value="BCTERIALGSPG"/>
</dbReference>
<reference evidence="4" key="1">
    <citation type="submission" date="2014-12" db="EMBL/GenBank/DDBJ databases">
        <title>Genome sequence of Clostridium beijerinckii strain 59B.</title>
        <authorList>
            <person name="Little G.T."/>
            <person name="Minton N.P."/>
        </authorList>
    </citation>
    <scope>NUCLEOTIDE SEQUENCE [LARGE SCALE GENOMIC DNA]</scope>
    <source>
        <strain evidence="4">59B</strain>
    </source>
</reference>
<dbReference type="OrthoDB" id="1937147at2"/>
<dbReference type="EMBL" id="CP010086">
    <property type="protein sequence ID" value="AJG97033.1"/>
    <property type="molecule type" value="Genomic_DNA"/>
</dbReference>
<protein>
    <submittedName>
        <fullName evidence="3">Pilin</fullName>
    </submittedName>
</protein>
<dbReference type="InterPro" id="IPR000983">
    <property type="entry name" value="Bac_GSPG_pilin"/>
</dbReference>
<dbReference type="Gene3D" id="3.30.700.10">
    <property type="entry name" value="Glycoprotein, Type 4 Pilin"/>
    <property type="match status" value="1"/>
</dbReference>
<evidence type="ECO:0000256" key="1">
    <source>
        <dbReference type="ARBA" id="ARBA00022481"/>
    </source>
</evidence>
<evidence type="ECO:0000313" key="4">
    <source>
        <dbReference type="Proteomes" id="UP000031866"/>
    </source>
</evidence>
<proteinExistence type="predicted"/>
<dbReference type="InterPro" id="IPR012902">
    <property type="entry name" value="N_methyl_site"/>
</dbReference>
<dbReference type="Proteomes" id="UP000031866">
    <property type="component" value="Chromosome"/>
</dbReference>
<keyword evidence="2" id="KW-0812">Transmembrane</keyword>
<dbReference type="PANTHER" id="PTHR30093">
    <property type="entry name" value="GENERAL SECRETION PATHWAY PROTEIN G"/>
    <property type="match status" value="1"/>
</dbReference>
<gene>
    <name evidence="3" type="ORF">LF65_00364</name>
</gene>
<dbReference type="KEGG" id="cbei:LF65_00364"/>
<dbReference type="GO" id="GO:0015628">
    <property type="term" value="P:protein secretion by the type II secretion system"/>
    <property type="evidence" value="ECO:0007669"/>
    <property type="project" value="InterPro"/>
</dbReference>
<dbReference type="AlphaFoldDB" id="A0A0B5QJZ3"/>
<dbReference type="PROSITE" id="PS00409">
    <property type="entry name" value="PROKAR_NTER_METHYL"/>
    <property type="match status" value="1"/>
</dbReference>
<dbReference type="Pfam" id="PF07963">
    <property type="entry name" value="N_methyl"/>
    <property type="match status" value="1"/>
</dbReference>
<dbReference type="InterPro" id="IPR045584">
    <property type="entry name" value="Pilin-like"/>
</dbReference>
<keyword evidence="2" id="KW-0472">Membrane</keyword>
<evidence type="ECO:0000313" key="3">
    <source>
        <dbReference type="EMBL" id="AJG97033.1"/>
    </source>
</evidence>
<name>A0A0B5QJZ3_CLOBE</name>
<dbReference type="NCBIfam" id="TIGR02532">
    <property type="entry name" value="IV_pilin_GFxxxE"/>
    <property type="match status" value="1"/>
</dbReference>
<keyword evidence="2" id="KW-1133">Transmembrane helix</keyword>
<dbReference type="SUPFAM" id="SSF54523">
    <property type="entry name" value="Pili subunits"/>
    <property type="match status" value="1"/>
</dbReference>
<dbReference type="STRING" id="1520.LF65_00364"/>
<sequence length="158" mass="17399">MISVCIKCKFRFKDSTQKKSLCKKRKREGFTLIEMIAVIAIIGILAVAILPKVNGYINEAKKVKVVDQCRKVIMAVESYNLKNDSPLSESTSVSSAISNKGISKYLDGVEFGNLNTSSTSLKDCYDVVNGAEFDFTENTDILNPTTIDNGSTKDDVKK</sequence>
<accession>A0A0B5QJZ3</accession>
<dbReference type="RefSeq" id="WP_041893678.1">
    <property type="nucleotide sequence ID" value="NZ_CP010086.2"/>
</dbReference>
<dbReference type="GO" id="GO:0015627">
    <property type="term" value="C:type II protein secretion system complex"/>
    <property type="evidence" value="ECO:0007669"/>
    <property type="project" value="InterPro"/>
</dbReference>